<dbReference type="PROSITE" id="PS50878">
    <property type="entry name" value="RT_POL"/>
    <property type="match status" value="1"/>
</dbReference>
<accession>A0A6A3KIT3</accession>
<dbReference type="Pfam" id="PF00078">
    <property type="entry name" value="RVT_1"/>
    <property type="match status" value="1"/>
</dbReference>
<protein>
    <recommendedName>
        <fullName evidence="2">Reverse transcriptase domain-containing protein</fullName>
    </recommendedName>
</protein>
<gene>
    <name evidence="3" type="ORF">PF011_g12799</name>
</gene>
<dbReference type="InterPro" id="IPR000477">
    <property type="entry name" value="RT_dom"/>
</dbReference>
<dbReference type="AlphaFoldDB" id="A0A6A3KIT3"/>
<evidence type="ECO:0000313" key="3">
    <source>
        <dbReference type="EMBL" id="KAE9003673.1"/>
    </source>
</evidence>
<dbReference type="SUPFAM" id="SSF56672">
    <property type="entry name" value="DNA/RNA polymerases"/>
    <property type="match status" value="1"/>
</dbReference>
<reference evidence="3 4" key="1">
    <citation type="submission" date="2018-09" db="EMBL/GenBank/DDBJ databases">
        <title>Genomic investigation of the strawberry pathogen Phytophthora fragariae indicates pathogenicity is determined by transcriptional variation in three key races.</title>
        <authorList>
            <person name="Adams T.M."/>
            <person name="Armitage A.D."/>
            <person name="Sobczyk M.K."/>
            <person name="Bates H.J."/>
            <person name="Dunwell J.M."/>
            <person name="Nellist C.F."/>
            <person name="Harrison R.J."/>
        </authorList>
    </citation>
    <scope>NUCLEOTIDE SEQUENCE [LARGE SCALE GENOMIC DNA]</scope>
    <source>
        <strain evidence="3 4">SCRP245</strain>
    </source>
</reference>
<dbReference type="Proteomes" id="UP000460718">
    <property type="component" value="Unassembled WGS sequence"/>
</dbReference>
<dbReference type="EMBL" id="QXFW01000758">
    <property type="protein sequence ID" value="KAE9003673.1"/>
    <property type="molecule type" value="Genomic_DNA"/>
</dbReference>
<evidence type="ECO:0000256" key="1">
    <source>
        <dbReference type="SAM" id="MobiDB-lite"/>
    </source>
</evidence>
<organism evidence="3 4">
    <name type="scientific">Phytophthora fragariae</name>
    <dbReference type="NCBI Taxonomy" id="53985"/>
    <lineage>
        <taxon>Eukaryota</taxon>
        <taxon>Sar</taxon>
        <taxon>Stramenopiles</taxon>
        <taxon>Oomycota</taxon>
        <taxon>Peronosporomycetes</taxon>
        <taxon>Peronosporales</taxon>
        <taxon>Peronosporaceae</taxon>
        <taxon>Phytophthora</taxon>
    </lineage>
</organism>
<dbReference type="PANTHER" id="PTHR19446">
    <property type="entry name" value="REVERSE TRANSCRIPTASES"/>
    <property type="match status" value="1"/>
</dbReference>
<dbReference type="InterPro" id="IPR043502">
    <property type="entry name" value="DNA/RNA_pol_sf"/>
</dbReference>
<feature type="compositionally biased region" description="Basic and acidic residues" evidence="1">
    <location>
        <begin position="732"/>
        <end position="747"/>
    </location>
</feature>
<name>A0A6A3KIT3_9STRA</name>
<dbReference type="CDD" id="cd01650">
    <property type="entry name" value="RT_nLTR_like"/>
    <property type="match status" value="1"/>
</dbReference>
<comment type="caution">
    <text evidence="3">The sequence shown here is derived from an EMBL/GenBank/DDBJ whole genome shotgun (WGS) entry which is preliminary data.</text>
</comment>
<evidence type="ECO:0000259" key="2">
    <source>
        <dbReference type="PROSITE" id="PS50878"/>
    </source>
</evidence>
<feature type="region of interest" description="Disordered" evidence="1">
    <location>
        <begin position="732"/>
        <end position="754"/>
    </location>
</feature>
<sequence>MFQRVSNKFQDNVIRRLDPVAGAPVRGLHEKADTLADAWTPILQQPKASPEGTAITACKLGKATGPDRLGNDWYRAYEPELTPILALLLDKWYAAGTFPTSFLDADIFCLKKGGDQRNALNFRPLALLNTDYKILTRILATRISRTLPERLHPNQNGFVPGRTIHETLHLFEAAQQMVMDDPEQAEAVAMLLDFKKAYDSIDRQYMLQVLRQHGYPEQFVNAIWNLHEGTQVRFIANGSRSRKVQVTSGIRQRLDSDPGLTGVVLQSAAGRMELRVAGYANDTSVYLRSPAGMSTMRHILQQFGRASGLQLNESKTIVIALHPSGPRPGMQLPPPLVYQEHGRHGRYLGLQVGSGVAAERSWEVADAQLNVRLELACQKTTTVDQRNQIAAAVIIPKLTYIAQHAWPSTKTLNIVAKKLRNYVWHATFAEEVGGAKAWIDADLAALDRTSGGLAVPDVREEEFAMAATTVSKWATYGTRSLHIAGDILFAGRTNRLAARTVITPNALPYPKGGVRRRATLWTTGRSLLTCAGGAAMHAQHHLIVAAMRLLADASEGLRISWEDDHYCVDGTRMIRSLFRLMVTTSGKTEGAQCLEWLPVAGLGDLHLFLEDGEFTPANRAVFGAPKRGKIVDVVSWRLIRQGIRHFFLSRAKWRGDGKPRYWLGRLILTIVTNFPLLLMRPYDSGEVCMKATPLDHPLTGTVDADRALAITTSTKQTDIITRVHSQGELEAELRKAASPDGAKRRTLADTTSAI</sequence>
<feature type="domain" description="Reverse transcriptase" evidence="2">
    <location>
        <begin position="91"/>
        <end position="352"/>
    </location>
</feature>
<evidence type="ECO:0000313" key="4">
    <source>
        <dbReference type="Proteomes" id="UP000460718"/>
    </source>
</evidence>
<proteinExistence type="predicted"/>